<name>A0AAV6ZVF8_ENGPU</name>
<protein>
    <recommendedName>
        <fullName evidence="4">TIL domain-containing protein</fullName>
    </recommendedName>
</protein>
<sequence>MGFLTLSTICLVAILKGMVESKSVPPPKCPENSTYRDHGFCYLRCDNIDTFSPEDVCILPLAFGCTCDDGFLEQTRTSGEPLQCVRPKDCNVTCGPNKTFVPNAYGCQPTCDKPIVPKICYQQRSPKCVCDKGYILSGKNCVKPNECEKTKDQ</sequence>
<evidence type="ECO:0000256" key="2">
    <source>
        <dbReference type="ARBA" id="ARBA00023157"/>
    </source>
</evidence>
<dbReference type="Proteomes" id="UP000824782">
    <property type="component" value="Unassembled WGS sequence"/>
</dbReference>
<evidence type="ECO:0000313" key="6">
    <source>
        <dbReference type="Proteomes" id="UP000824782"/>
    </source>
</evidence>
<keyword evidence="2" id="KW-1015">Disulfide bond</keyword>
<dbReference type="PANTHER" id="PTHR23259">
    <property type="entry name" value="RIDDLE"/>
    <property type="match status" value="1"/>
</dbReference>
<dbReference type="SUPFAM" id="SSF57567">
    <property type="entry name" value="Serine protease inhibitors"/>
    <property type="match status" value="2"/>
</dbReference>
<evidence type="ECO:0000256" key="1">
    <source>
        <dbReference type="ARBA" id="ARBA00022690"/>
    </source>
</evidence>
<dbReference type="Pfam" id="PF01826">
    <property type="entry name" value="TIL"/>
    <property type="match status" value="1"/>
</dbReference>
<dbReference type="Gene3D" id="2.10.25.10">
    <property type="entry name" value="Laminin"/>
    <property type="match status" value="2"/>
</dbReference>
<comment type="caution">
    <text evidence="5">The sequence shown here is derived from an EMBL/GenBank/DDBJ whole genome shotgun (WGS) entry which is preliminary data.</text>
</comment>
<dbReference type="EMBL" id="WNYA01000094">
    <property type="protein sequence ID" value="KAG8550048.1"/>
    <property type="molecule type" value="Genomic_DNA"/>
</dbReference>
<feature type="domain" description="TIL" evidence="4">
    <location>
        <begin position="94"/>
        <end position="147"/>
    </location>
</feature>
<feature type="chain" id="PRO_5044715488" description="TIL domain-containing protein" evidence="3">
    <location>
        <begin position="22"/>
        <end position="153"/>
    </location>
</feature>
<keyword evidence="1" id="KW-0646">Protease inhibitor</keyword>
<organism evidence="5 6">
    <name type="scientific">Engystomops pustulosus</name>
    <name type="common">Tungara frog</name>
    <name type="synonym">Physalaemus pustulosus</name>
    <dbReference type="NCBI Taxonomy" id="76066"/>
    <lineage>
        <taxon>Eukaryota</taxon>
        <taxon>Metazoa</taxon>
        <taxon>Chordata</taxon>
        <taxon>Craniata</taxon>
        <taxon>Vertebrata</taxon>
        <taxon>Euteleostomi</taxon>
        <taxon>Amphibia</taxon>
        <taxon>Batrachia</taxon>
        <taxon>Anura</taxon>
        <taxon>Neobatrachia</taxon>
        <taxon>Hyloidea</taxon>
        <taxon>Leptodactylidae</taxon>
        <taxon>Leiuperinae</taxon>
        <taxon>Engystomops</taxon>
    </lineage>
</organism>
<proteinExistence type="predicted"/>
<dbReference type="EMBL" id="WNYA01000094">
    <property type="protein sequence ID" value="KAG8550049.1"/>
    <property type="molecule type" value="Genomic_DNA"/>
</dbReference>
<accession>A0AAV6ZVF8</accession>
<dbReference type="GO" id="GO:0030414">
    <property type="term" value="F:peptidase inhibitor activity"/>
    <property type="evidence" value="ECO:0007669"/>
    <property type="project" value="UniProtKB-KW"/>
</dbReference>
<evidence type="ECO:0000313" key="5">
    <source>
        <dbReference type="EMBL" id="KAG8550048.1"/>
    </source>
</evidence>
<evidence type="ECO:0000259" key="4">
    <source>
        <dbReference type="Pfam" id="PF01826"/>
    </source>
</evidence>
<dbReference type="CDD" id="cd19941">
    <property type="entry name" value="TIL"/>
    <property type="match status" value="1"/>
</dbReference>
<dbReference type="PANTHER" id="PTHR23259:SF70">
    <property type="entry name" value="ACCESSORY GLAND PROTEIN ACP62F-RELATED"/>
    <property type="match status" value="1"/>
</dbReference>
<dbReference type="InterPro" id="IPR002919">
    <property type="entry name" value="TIL_dom"/>
</dbReference>
<gene>
    <name evidence="5" type="ORF">GDO81_029177</name>
</gene>
<dbReference type="InterPro" id="IPR051368">
    <property type="entry name" value="SerProtInhib-TIL_Domain"/>
</dbReference>
<dbReference type="AlphaFoldDB" id="A0AAV6ZVF8"/>
<dbReference type="InterPro" id="IPR036084">
    <property type="entry name" value="Ser_inhib-like_sf"/>
</dbReference>
<reference evidence="5" key="1">
    <citation type="thesis" date="2020" institute="ProQuest LLC" country="789 East Eisenhower Parkway, Ann Arbor, MI, USA">
        <title>Comparative Genomics and Chromosome Evolution.</title>
        <authorList>
            <person name="Mudd A.B."/>
        </authorList>
    </citation>
    <scope>NUCLEOTIDE SEQUENCE</scope>
    <source>
        <strain evidence="5">237g6f4</strain>
        <tissue evidence="5">Blood</tissue>
    </source>
</reference>
<keyword evidence="3" id="KW-0732">Signal</keyword>
<evidence type="ECO:0000256" key="3">
    <source>
        <dbReference type="SAM" id="SignalP"/>
    </source>
</evidence>
<keyword evidence="6" id="KW-1185">Reference proteome</keyword>
<feature type="signal peptide" evidence="3">
    <location>
        <begin position="1"/>
        <end position="21"/>
    </location>
</feature>